<dbReference type="GO" id="GO:0033617">
    <property type="term" value="P:mitochondrial respiratory chain complex IV assembly"/>
    <property type="evidence" value="ECO:0007669"/>
    <property type="project" value="TreeGrafter"/>
</dbReference>
<keyword evidence="7" id="KW-0143">Chaperone</keyword>
<reference evidence="11" key="2">
    <citation type="submission" date="2013-12" db="EMBL/GenBank/DDBJ databases">
        <title>Evolution of pathogenesis and genome organization in the Tremellales.</title>
        <authorList>
            <person name="Cuomo C."/>
            <person name="Litvintseva A."/>
            <person name="Heitman J."/>
            <person name="Chen Y."/>
            <person name="Sun S."/>
            <person name="Springer D."/>
            <person name="Dromer F."/>
            <person name="Young S."/>
            <person name="Zeng Q."/>
            <person name="Chapman S."/>
            <person name="Gujja S."/>
            <person name="Saif S."/>
            <person name="Birren B."/>
        </authorList>
    </citation>
    <scope>NUCLEOTIDE SEQUENCE [LARGE SCALE GENOMIC DNA]</scope>
    <source>
        <strain evidence="11">BCC8398</strain>
    </source>
</reference>
<evidence type="ECO:0000256" key="6">
    <source>
        <dbReference type="ARBA" id="ARBA00023157"/>
    </source>
</evidence>
<keyword evidence="5" id="KW-0496">Mitochondrion</keyword>
<feature type="region of interest" description="Disordered" evidence="9">
    <location>
        <begin position="30"/>
        <end position="50"/>
    </location>
</feature>
<dbReference type="EMBL" id="KV700141">
    <property type="protein sequence ID" value="OCF30823.1"/>
    <property type="molecule type" value="Genomic_DNA"/>
</dbReference>
<feature type="binding site" evidence="8">
    <location>
        <position position="60"/>
    </location>
    <ligand>
        <name>Cu cation</name>
        <dbReference type="ChEBI" id="CHEBI:23378"/>
    </ligand>
</feature>
<evidence type="ECO:0000313" key="10">
    <source>
        <dbReference type="EMBL" id="OCF30823.1"/>
    </source>
</evidence>
<protein>
    <submittedName>
        <fullName evidence="10">Cytochrome c oxidase assembly protein subunit 17</fullName>
    </submittedName>
</protein>
<reference evidence="10 11" key="1">
    <citation type="submission" date="2013-07" db="EMBL/GenBank/DDBJ databases">
        <title>The Genome Sequence of Cryptococcus heveanensis BCC8398.</title>
        <authorList>
            <consortium name="The Broad Institute Genome Sequencing Platform"/>
            <person name="Cuomo C."/>
            <person name="Litvintseva A."/>
            <person name="Chen Y."/>
            <person name="Heitman J."/>
            <person name="Sun S."/>
            <person name="Springer D."/>
            <person name="Dromer F."/>
            <person name="Young S.K."/>
            <person name="Zeng Q."/>
            <person name="Gargeya S."/>
            <person name="Fitzgerald M."/>
            <person name="Abouelleil A."/>
            <person name="Alvarado L."/>
            <person name="Berlin A.M."/>
            <person name="Chapman S.B."/>
            <person name="Dewar J."/>
            <person name="Goldberg J."/>
            <person name="Griggs A."/>
            <person name="Gujja S."/>
            <person name="Hansen M."/>
            <person name="Howarth C."/>
            <person name="Imamovic A."/>
            <person name="Larimer J."/>
            <person name="McCowan C."/>
            <person name="Murphy C."/>
            <person name="Pearson M."/>
            <person name="Priest M."/>
            <person name="Roberts A."/>
            <person name="Saif S."/>
            <person name="Shea T."/>
            <person name="Sykes S."/>
            <person name="Wortman J."/>
            <person name="Nusbaum C."/>
            <person name="Birren B."/>
        </authorList>
    </citation>
    <scope>NUCLEOTIDE SEQUENCE [LARGE SCALE GENOMIC DNA]</scope>
    <source>
        <strain evidence="10 11">BCC8398</strain>
    </source>
</reference>
<evidence type="ECO:0000256" key="5">
    <source>
        <dbReference type="ARBA" id="ARBA00023128"/>
    </source>
</evidence>
<sequence length="104" mass="11106">MSLLGSCGKYRLPTTNVHAVAVAVATSAPTYSSDSSRSVTPEVCEKPAPNPLNPNNLKPCCACPETKSARDDCFLRSNPGEADDKCRALVEAHKACMRSYGFKV</sequence>
<dbReference type="SUPFAM" id="SSF47072">
    <property type="entry name" value="Cysteine alpha-hairpin motif"/>
    <property type="match status" value="1"/>
</dbReference>
<dbReference type="PROSITE" id="PS51808">
    <property type="entry name" value="CHCH"/>
    <property type="match status" value="1"/>
</dbReference>
<comment type="subcellular location">
    <subcellularLocation>
        <location evidence="1">Mitochondrion intermembrane space</location>
    </subcellularLocation>
</comment>
<evidence type="ECO:0000256" key="3">
    <source>
        <dbReference type="ARBA" id="ARBA00022723"/>
    </source>
</evidence>
<keyword evidence="6" id="KW-1015">Disulfide bond</keyword>
<dbReference type="Proteomes" id="UP000092666">
    <property type="component" value="Unassembled WGS sequence"/>
</dbReference>
<organism evidence="10 11">
    <name type="scientific">Kwoniella heveanensis BCC8398</name>
    <dbReference type="NCBI Taxonomy" id="1296120"/>
    <lineage>
        <taxon>Eukaryota</taxon>
        <taxon>Fungi</taxon>
        <taxon>Dikarya</taxon>
        <taxon>Basidiomycota</taxon>
        <taxon>Agaricomycotina</taxon>
        <taxon>Tremellomycetes</taxon>
        <taxon>Tremellales</taxon>
        <taxon>Cryptococcaceae</taxon>
        <taxon>Kwoniella</taxon>
    </lineage>
</organism>
<dbReference type="FunFam" id="1.10.287.1130:FF:000005">
    <property type="entry name" value="Cytochrome c oxidase assembly protein subunit 17"/>
    <property type="match status" value="1"/>
</dbReference>
<evidence type="ECO:0000256" key="2">
    <source>
        <dbReference type="ARBA" id="ARBA00009241"/>
    </source>
</evidence>
<dbReference type="PANTHER" id="PTHR16719:SF0">
    <property type="entry name" value="CYTOCHROME C OXIDASE COPPER CHAPERONE"/>
    <property type="match status" value="1"/>
</dbReference>
<dbReference type="GO" id="GO:0016531">
    <property type="term" value="F:copper chaperone activity"/>
    <property type="evidence" value="ECO:0007669"/>
    <property type="project" value="InterPro"/>
</dbReference>
<dbReference type="Gene3D" id="1.10.287.1130">
    <property type="entry name" value="CytochromE C oxidase copper chaperone"/>
    <property type="match status" value="1"/>
</dbReference>
<gene>
    <name evidence="10" type="ORF">I316_07546</name>
</gene>
<evidence type="ECO:0000256" key="7">
    <source>
        <dbReference type="ARBA" id="ARBA00023186"/>
    </source>
</evidence>
<keyword evidence="11" id="KW-1185">Reference proteome</keyword>
<comment type="similarity">
    <text evidence="2">Belongs to the COX17 family.</text>
</comment>
<keyword evidence="3 8" id="KW-0479">Metal-binding</keyword>
<evidence type="ECO:0000256" key="8">
    <source>
        <dbReference type="PIRSR" id="PIRSR607745-1"/>
    </source>
</evidence>
<evidence type="ECO:0000313" key="11">
    <source>
        <dbReference type="Proteomes" id="UP000092666"/>
    </source>
</evidence>
<dbReference type="Pfam" id="PF05051">
    <property type="entry name" value="COX17"/>
    <property type="match status" value="1"/>
</dbReference>
<dbReference type="InterPro" id="IPR009069">
    <property type="entry name" value="Cys_alpha_HP_mot_SF"/>
</dbReference>
<dbReference type="GO" id="GO:0005507">
    <property type="term" value="F:copper ion binding"/>
    <property type="evidence" value="ECO:0007669"/>
    <property type="project" value="InterPro"/>
</dbReference>
<accession>A0A1B9GIK1</accession>
<dbReference type="PANTHER" id="PTHR16719">
    <property type="entry name" value="CYTOCHROME C OXIDASE COPPER CHAPERONE"/>
    <property type="match status" value="1"/>
</dbReference>
<name>A0A1B9GIK1_9TREE</name>
<proteinExistence type="inferred from homology"/>
<keyword evidence="4 8" id="KW-0186">Copper</keyword>
<evidence type="ECO:0000256" key="9">
    <source>
        <dbReference type="SAM" id="MobiDB-lite"/>
    </source>
</evidence>
<dbReference type="GO" id="GO:0005758">
    <property type="term" value="C:mitochondrial intermembrane space"/>
    <property type="evidence" value="ECO:0007669"/>
    <property type="project" value="UniProtKB-SubCell"/>
</dbReference>
<feature type="binding site" evidence="8">
    <location>
        <position position="61"/>
    </location>
    <ligand>
        <name>Cu cation</name>
        <dbReference type="ChEBI" id="CHEBI:23378"/>
    </ligand>
</feature>
<evidence type="ECO:0000256" key="4">
    <source>
        <dbReference type="ARBA" id="ARBA00023008"/>
    </source>
</evidence>
<dbReference type="InterPro" id="IPR007745">
    <property type="entry name" value="Cyt_c_oxidase_Cu-chaperone"/>
</dbReference>
<dbReference type="OrthoDB" id="2558495at2759"/>
<evidence type="ECO:0000256" key="1">
    <source>
        <dbReference type="ARBA" id="ARBA00004569"/>
    </source>
</evidence>
<dbReference type="AlphaFoldDB" id="A0A1B9GIK1"/>
<dbReference type="STRING" id="1296120.A0A1B9GIK1"/>